<evidence type="ECO:0000313" key="2">
    <source>
        <dbReference type="EMBL" id="KAJ7018543.1"/>
    </source>
</evidence>
<name>A0AAD6S128_9AGAR</name>
<comment type="caution">
    <text evidence="2">The sequence shown here is derived from an EMBL/GenBank/DDBJ whole genome shotgun (WGS) entry which is preliminary data.</text>
</comment>
<feature type="compositionally biased region" description="Basic and acidic residues" evidence="1">
    <location>
        <begin position="197"/>
        <end position="211"/>
    </location>
</feature>
<feature type="region of interest" description="Disordered" evidence="1">
    <location>
        <begin position="185"/>
        <end position="215"/>
    </location>
</feature>
<sequence length="457" mass="51017">MHNARREPPAPPPARDPRDMAPIPKIMATMQPRRAGVSDSEPKLEPPLAVSALQSKKPALYAQMIEQKMTLHKDYNSIKCISQKCKHCNTFYDHIDAKRQKRRLKSTSDHEGEVADTSGSAPILKLGESAVDVAFTLQKVLGYLDATFTMEELAGVVAATELATYKNRVAALETERKQLIGQVKALRSQPPTTSQKRPAEEDINPRADKRVAGSGGDATAILPVSAADLADPDSVWNRLHNMSRPGPQDDYLLLAQWLQHREVVNFKGVPLSAPNFDVDLRDVRGHQQVFSRVPHPTHGSDPAPKRRRRRCIIALMRILTVPGLYRDLICQHSVLIDALPRLTSCDFPESADEVDLLSNEEIVVLLAKRGLSLADADDLWQFCYRYIRAEFAAGESEFQNVDLIKILASAEDALKSRGFPPGLNTQQEDIYRRTVPSHRRPQVNNGAKLKKRVFRGK</sequence>
<keyword evidence="3" id="KW-1185">Reference proteome</keyword>
<dbReference type="EMBL" id="JARJCM010000336">
    <property type="protein sequence ID" value="KAJ7018543.1"/>
    <property type="molecule type" value="Genomic_DNA"/>
</dbReference>
<accession>A0AAD6S128</accession>
<dbReference type="Proteomes" id="UP001218188">
    <property type="component" value="Unassembled WGS sequence"/>
</dbReference>
<feature type="region of interest" description="Disordered" evidence="1">
    <location>
        <begin position="1"/>
        <end position="45"/>
    </location>
</feature>
<protein>
    <submittedName>
        <fullName evidence="2">Uncharacterized protein</fullName>
    </submittedName>
</protein>
<proteinExistence type="predicted"/>
<evidence type="ECO:0000256" key="1">
    <source>
        <dbReference type="SAM" id="MobiDB-lite"/>
    </source>
</evidence>
<organism evidence="2 3">
    <name type="scientific">Mycena alexandri</name>
    <dbReference type="NCBI Taxonomy" id="1745969"/>
    <lineage>
        <taxon>Eukaryota</taxon>
        <taxon>Fungi</taxon>
        <taxon>Dikarya</taxon>
        <taxon>Basidiomycota</taxon>
        <taxon>Agaricomycotina</taxon>
        <taxon>Agaricomycetes</taxon>
        <taxon>Agaricomycetidae</taxon>
        <taxon>Agaricales</taxon>
        <taxon>Marasmiineae</taxon>
        <taxon>Mycenaceae</taxon>
        <taxon>Mycena</taxon>
    </lineage>
</organism>
<reference evidence="2" key="1">
    <citation type="submission" date="2023-03" db="EMBL/GenBank/DDBJ databases">
        <title>Massive genome expansion in bonnet fungi (Mycena s.s.) driven by repeated elements and novel gene families across ecological guilds.</title>
        <authorList>
            <consortium name="Lawrence Berkeley National Laboratory"/>
            <person name="Harder C.B."/>
            <person name="Miyauchi S."/>
            <person name="Viragh M."/>
            <person name="Kuo A."/>
            <person name="Thoen E."/>
            <person name="Andreopoulos B."/>
            <person name="Lu D."/>
            <person name="Skrede I."/>
            <person name="Drula E."/>
            <person name="Henrissat B."/>
            <person name="Morin E."/>
            <person name="Kohler A."/>
            <person name="Barry K."/>
            <person name="LaButti K."/>
            <person name="Morin E."/>
            <person name="Salamov A."/>
            <person name="Lipzen A."/>
            <person name="Mereny Z."/>
            <person name="Hegedus B."/>
            <person name="Baldrian P."/>
            <person name="Stursova M."/>
            <person name="Weitz H."/>
            <person name="Taylor A."/>
            <person name="Grigoriev I.V."/>
            <person name="Nagy L.G."/>
            <person name="Martin F."/>
            <person name="Kauserud H."/>
        </authorList>
    </citation>
    <scope>NUCLEOTIDE SEQUENCE</scope>
    <source>
        <strain evidence="2">CBHHK200</strain>
    </source>
</reference>
<evidence type="ECO:0000313" key="3">
    <source>
        <dbReference type="Proteomes" id="UP001218188"/>
    </source>
</evidence>
<gene>
    <name evidence="2" type="ORF">C8F04DRAFT_1277592</name>
</gene>
<dbReference type="AlphaFoldDB" id="A0AAD6S128"/>